<reference evidence="1" key="2">
    <citation type="journal article" date="2015" name="Fish Shellfish Immunol.">
        <title>Early steps in the European eel (Anguilla anguilla)-Vibrio vulnificus interaction in the gills: Role of the RtxA13 toxin.</title>
        <authorList>
            <person name="Callol A."/>
            <person name="Pajuelo D."/>
            <person name="Ebbesson L."/>
            <person name="Teles M."/>
            <person name="MacKenzie S."/>
            <person name="Amaro C."/>
        </authorList>
    </citation>
    <scope>NUCLEOTIDE SEQUENCE</scope>
</reference>
<accession>A0A0E9VFY9</accession>
<reference evidence="1" key="1">
    <citation type="submission" date="2014-11" db="EMBL/GenBank/DDBJ databases">
        <authorList>
            <person name="Amaro Gonzalez C."/>
        </authorList>
    </citation>
    <scope>NUCLEOTIDE SEQUENCE</scope>
</reference>
<protein>
    <submittedName>
        <fullName evidence="1">Uncharacterized protein</fullName>
    </submittedName>
</protein>
<dbReference type="EMBL" id="GBXM01032237">
    <property type="protein sequence ID" value="JAH76340.1"/>
    <property type="molecule type" value="Transcribed_RNA"/>
</dbReference>
<proteinExistence type="predicted"/>
<organism evidence="1">
    <name type="scientific">Anguilla anguilla</name>
    <name type="common">European freshwater eel</name>
    <name type="synonym">Muraena anguilla</name>
    <dbReference type="NCBI Taxonomy" id="7936"/>
    <lineage>
        <taxon>Eukaryota</taxon>
        <taxon>Metazoa</taxon>
        <taxon>Chordata</taxon>
        <taxon>Craniata</taxon>
        <taxon>Vertebrata</taxon>
        <taxon>Euteleostomi</taxon>
        <taxon>Actinopterygii</taxon>
        <taxon>Neopterygii</taxon>
        <taxon>Teleostei</taxon>
        <taxon>Anguilliformes</taxon>
        <taxon>Anguillidae</taxon>
        <taxon>Anguilla</taxon>
    </lineage>
</organism>
<name>A0A0E9VFY9_ANGAN</name>
<evidence type="ECO:0000313" key="1">
    <source>
        <dbReference type="EMBL" id="JAH76340.1"/>
    </source>
</evidence>
<sequence length="30" mass="3606">MIYVMSWTRFYSFSKNANLDVCGCSEFKYD</sequence>
<dbReference type="AlphaFoldDB" id="A0A0E9VFY9"/>